<reference evidence="1 2" key="1">
    <citation type="submission" date="2016-11" db="EMBL/GenBank/DDBJ databases">
        <authorList>
            <person name="Jaros S."/>
            <person name="Januszkiewicz K."/>
            <person name="Wedrychowicz H."/>
        </authorList>
    </citation>
    <scope>NUCLEOTIDE SEQUENCE [LARGE SCALE GENOMIC DNA]</scope>
    <source>
        <strain evidence="1 2">HD4</strain>
    </source>
</reference>
<gene>
    <name evidence="1" type="ORF">SAMN05216582_11764</name>
</gene>
<dbReference type="OrthoDB" id="1663583at2"/>
<organism evidence="1 2">
    <name type="scientific">Selenomonas ruminantium</name>
    <dbReference type="NCBI Taxonomy" id="971"/>
    <lineage>
        <taxon>Bacteria</taxon>
        <taxon>Bacillati</taxon>
        <taxon>Bacillota</taxon>
        <taxon>Negativicutes</taxon>
        <taxon>Selenomonadales</taxon>
        <taxon>Selenomonadaceae</taxon>
        <taxon>Selenomonas</taxon>
    </lineage>
</organism>
<sequence length="77" mass="8843">MLQVILQAIIKTAEEKSEIIRKKFDIEVSVEMKEVLRTVCNLSEGIYERGMAHGIVQGEENKTVEMKKEPLEKRHGC</sequence>
<accession>A0A1M6VAM0</accession>
<evidence type="ECO:0000313" key="2">
    <source>
        <dbReference type="Proteomes" id="UP000184263"/>
    </source>
</evidence>
<dbReference type="EMBL" id="FRBC01000017">
    <property type="protein sequence ID" value="SHK78530.1"/>
    <property type="molecule type" value="Genomic_DNA"/>
</dbReference>
<proteinExistence type="predicted"/>
<dbReference type="RefSeq" id="WP_143188139.1">
    <property type="nucleotide sequence ID" value="NZ_FRBC01000017.1"/>
</dbReference>
<name>A0A1M6VAM0_SELRU</name>
<dbReference type="AlphaFoldDB" id="A0A1M6VAM0"/>
<evidence type="ECO:0000313" key="1">
    <source>
        <dbReference type="EMBL" id="SHK78530.1"/>
    </source>
</evidence>
<dbReference type="Proteomes" id="UP000184263">
    <property type="component" value="Unassembled WGS sequence"/>
</dbReference>
<protein>
    <submittedName>
        <fullName evidence="1">Uncharacterized protein</fullName>
    </submittedName>
</protein>